<keyword evidence="2" id="KW-0472">Membrane</keyword>
<dbReference type="RefSeq" id="WP_151430805.1">
    <property type="nucleotide sequence ID" value="NZ_WAJS01000019.1"/>
</dbReference>
<keyword evidence="2" id="KW-0812">Transmembrane</keyword>
<dbReference type="Proteomes" id="UP000479639">
    <property type="component" value="Unassembled WGS sequence"/>
</dbReference>
<organism evidence="3 4">
    <name type="scientific">Adlercreutzia muris</name>
    <dbReference type="NCBI Taxonomy" id="1796610"/>
    <lineage>
        <taxon>Bacteria</taxon>
        <taxon>Bacillati</taxon>
        <taxon>Actinomycetota</taxon>
        <taxon>Coriobacteriia</taxon>
        <taxon>Eggerthellales</taxon>
        <taxon>Eggerthellaceae</taxon>
        <taxon>Adlercreutzia</taxon>
    </lineage>
</organism>
<dbReference type="EMBL" id="WAJS01000019">
    <property type="protein sequence ID" value="KAB1647012.1"/>
    <property type="molecule type" value="Genomic_DNA"/>
</dbReference>
<name>A0A7C8BQU8_9ACTN</name>
<gene>
    <name evidence="3" type="ORF">F8D48_07235</name>
</gene>
<comment type="caution">
    <text evidence="3">The sequence shown here is derived from an EMBL/GenBank/DDBJ whole genome shotgun (WGS) entry which is preliminary data.</text>
</comment>
<sequence>APGEPFSPSGGWDAFLEGHPGVDNADAPAYAPGTDAKGGVRPADASDPGAGEGDSKTRIKLAQTGDDMLAAGLGLALAAAAALAVLVVVAMRRRRERRRRHTGQW</sequence>
<evidence type="ECO:0000313" key="3">
    <source>
        <dbReference type="EMBL" id="KAB1647012.1"/>
    </source>
</evidence>
<feature type="non-terminal residue" evidence="3">
    <location>
        <position position="1"/>
    </location>
</feature>
<feature type="transmembrane region" description="Helical" evidence="2">
    <location>
        <begin position="68"/>
        <end position="91"/>
    </location>
</feature>
<accession>A0A7C8BQU8</accession>
<keyword evidence="2" id="KW-1133">Transmembrane helix</keyword>
<protein>
    <submittedName>
        <fullName evidence="3">LPXTG cell wall anchor domain-containing protein</fullName>
    </submittedName>
</protein>
<evidence type="ECO:0000313" key="4">
    <source>
        <dbReference type="Proteomes" id="UP000479639"/>
    </source>
</evidence>
<dbReference type="NCBIfam" id="TIGR01167">
    <property type="entry name" value="LPXTG_anchor"/>
    <property type="match status" value="1"/>
</dbReference>
<keyword evidence="4" id="KW-1185">Reference proteome</keyword>
<reference evidence="3 4" key="1">
    <citation type="submission" date="2019-09" db="EMBL/GenBank/DDBJ databases">
        <title>Whole genome shotgun sequencing (WGS) of Ellagibacter isourolithinifaciens DSM 104140(T) and Adlercreutzia muris DSM 29508(T).</title>
        <authorList>
            <person name="Stoll D.A."/>
            <person name="Danylec N."/>
            <person name="Huch M."/>
        </authorList>
    </citation>
    <scope>NUCLEOTIDE SEQUENCE [LARGE SCALE GENOMIC DNA]</scope>
    <source>
        <strain evidence="3 4">DSM 29508</strain>
    </source>
</reference>
<feature type="region of interest" description="Disordered" evidence="1">
    <location>
        <begin position="1"/>
        <end position="56"/>
    </location>
</feature>
<evidence type="ECO:0000256" key="2">
    <source>
        <dbReference type="SAM" id="Phobius"/>
    </source>
</evidence>
<evidence type="ECO:0000256" key="1">
    <source>
        <dbReference type="SAM" id="MobiDB-lite"/>
    </source>
</evidence>
<proteinExistence type="predicted"/>
<dbReference type="AlphaFoldDB" id="A0A7C8BQU8"/>